<dbReference type="EMBL" id="BBNS01000009">
    <property type="protein sequence ID" value="GAL71014.1"/>
    <property type="molecule type" value="Genomic_DNA"/>
</dbReference>
<evidence type="ECO:0000313" key="3">
    <source>
        <dbReference type="EMBL" id="GAL90053.1"/>
    </source>
</evidence>
<gene>
    <name evidence="1" type="ORF">JCM19301_2678</name>
    <name evidence="2" type="ORF">JCM19302_2969</name>
    <name evidence="3" type="ORF">JCM19538_794</name>
</gene>
<evidence type="ECO:0000313" key="4">
    <source>
        <dbReference type="Proteomes" id="UP000029641"/>
    </source>
</evidence>
<accession>A0A090VRH5</accession>
<protein>
    <submittedName>
        <fullName evidence="1">Uncharacterized protein</fullName>
    </submittedName>
</protein>
<sequence>MSINQIVTPLDSAILDSKAHYTFYHKMVDFVFKELVVAVQREYICNNAEVAMFKQYCDLLLYSIEAMRIKYMYDDEDNMKVDLTESGFPNYLEFRYLFNDLELRDDYLSKLTPISTLKEEFLDTLMRKKQHVKKSRLFQAASIVYYTSVNKKYIFNRFVQGKIVNAPEGIDANYMTSWSFYDVVLNRPFICFMYFNYSGSNVQDVKQDIYDVLKHAADRKMALDTMAYGIDKKLAKVSPKLIKRIDLGPLHNMFTKDENTITHTILEAISKKTIPLESYAVSLKVTEVASKSEFKEGSFFNKQILQRWGDVFQQKYVLAPHRVIQLLYNKTPEVMNGLDKPPIEIAGVEIELDK</sequence>
<comment type="caution">
    <text evidence="1">The sequence shown here is derived from an EMBL/GenBank/DDBJ whole genome shotgun (WGS) entry which is preliminary data.</text>
</comment>
<organism evidence="1 4">
    <name type="scientific">Jejuia pallidilutea</name>
    <dbReference type="NCBI Taxonomy" id="504487"/>
    <lineage>
        <taxon>Bacteria</taxon>
        <taxon>Pseudomonadati</taxon>
        <taxon>Bacteroidota</taxon>
        <taxon>Flavobacteriia</taxon>
        <taxon>Flavobacteriales</taxon>
        <taxon>Flavobacteriaceae</taxon>
        <taxon>Jejuia</taxon>
    </lineage>
</organism>
<evidence type="ECO:0000313" key="5">
    <source>
        <dbReference type="Proteomes" id="UP000030184"/>
    </source>
</evidence>
<dbReference type="AlphaFoldDB" id="A0A090VRH5"/>
<dbReference type="Proteomes" id="UP000029641">
    <property type="component" value="Unassembled WGS sequence"/>
</dbReference>
<reference evidence="5" key="1">
    <citation type="journal article" date="2014" name="Genome Announc.">
        <title>Draft Genome Sequence of Marine Flavobacterium Jejuia pallidilutea Strain 11shimoA1 and Pigmentation Mutants.</title>
        <authorList>
            <person name="Takatani N."/>
            <person name="Nakanishi M."/>
            <person name="Meirelles P."/>
            <person name="Mino S."/>
            <person name="Suda W."/>
            <person name="Oshima K."/>
            <person name="Hattori M."/>
            <person name="Ohkuma M."/>
            <person name="Hosokawa M."/>
            <person name="Miyashita K."/>
            <person name="Thompson F.L."/>
            <person name="Niwa A."/>
            <person name="Sawabe T."/>
            <person name="Sawabe T."/>
        </authorList>
    </citation>
    <scope>NUCLEOTIDE SEQUENCE [LARGE SCALE GENOMIC DNA]</scope>
    <source>
        <strain evidence="5">JCM 19538</strain>
    </source>
</reference>
<dbReference type="RefSeq" id="WP_042243876.1">
    <property type="nucleotide sequence ID" value="NZ_BBNR01000009.1"/>
</dbReference>
<keyword evidence="5" id="KW-1185">Reference proteome</keyword>
<name>A0A090VRH5_9FLAO</name>
<evidence type="ECO:0000313" key="1">
    <source>
        <dbReference type="EMBL" id="GAL67326.1"/>
    </source>
</evidence>
<dbReference type="Proteomes" id="UP000030184">
    <property type="component" value="Unassembled WGS sequence"/>
</dbReference>
<proteinExistence type="predicted"/>
<dbReference type="OrthoDB" id="1196563at2"/>
<dbReference type="STRING" id="504487.JCM19538_794"/>
<dbReference type="EMBL" id="BBNY01000068">
    <property type="protein sequence ID" value="GAL90053.1"/>
    <property type="molecule type" value="Genomic_DNA"/>
</dbReference>
<dbReference type="EMBL" id="BBNR01000009">
    <property type="protein sequence ID" value="GAL67326.1"/>
    <property type="molecule type" value="Genomic_DNA"/>
</dbReference>
<dbReference type="Proteomes" id="UP000029646">
    <property type="component" value="Unassembled WGS sequence"/>
</dbReference>
<evidence type="ECO:0000313" key="2">
    <source>
        <dbReference type="EMBL" id="GAL71014.1"/>
    </source>
</evidence>
<dbReference type="eggNOG" id="ENOG502Z8RX">
    <property type="taxonomic scope" value="Bacteria"/>
</dbReference>